<accession>A0AA37GAS7</accession>
<comment type="caution">
    <text evidence="1">The sequence shown here is derived from an EMBL/GenBank/DDBJ whole genome shotgun (WGS) entry which is preliminary data.</text>
</comment>
<gene>
    <name evidence="1" type="ORF">KAM348_43090</name>
    <name evidence="2" type="ORF">KAM351_44950</name>
</gene>
<organism evidence="1 3">
    <name type="scientific">Aeromonas caviae</name>
    <name type="common">Aeromonas punctata</name>
    <dbReference type="NCBI Taxonomy" id="648"/>
    <lineage>
        <taxon>Bacteria</taxon>
        <taxon>Pseudomonadati</taxon>
        <taxon>Pseudomonadota</taxon>
        <taxon>Gammaproteobacteria</taxon>
        <taxon>Aeromonadales</taxon>
        <taxon>Aeromonadaceae</taxon>
        <taxon>Aeromonas</taxon>
    </lineage>
</organism>
<protein>
    <submittedName>
        <fullName evidence="1">Uncharacterized protein</fullName>
    </submittedName>
</protein>
<name>A0AA37GAS7_AERCA</name>
<reference evidence="1" key="1">
    <citation type="submission" date="2021-07" db="EMBL/GenBank/DDBJ databases">
        <title>Draft genome sequence of carbapenem-resistant Aeromonas spp. in Japan.</title>
        <authorList>
            <person name="Maehana S."/>
            <person name="Suzuki M."/>
            <person name="Kitasato H."/>
        </authorList>
    </citation>
    <scope>NUCLEOTIDE SEQUENCE</scope>
    <source>
        <strain evidence="1">KAM348</strain>
        <strain evidence="2">KAM351</strain>
    </source>
</reference>
<dbReference type="AlphaFoldDB" id="A0AA37GAS7"/>
<evidence type="ECO:0000313" key="2">
    <source>
        <dbReference type="EMBL" id="GJA65884.1"/>
    </source>
</evidence>
<evidence type="ECO:0000313" key="1">
    <source>
        <dbReference type="EMBL" id="GJA56886.1"/>
    </source>
</evidence>
<evidence type="ECO:0000313" key="3">
    <source>
        <dbReference type="Proteomes" id="UP000887009"/>
    </source>
</evidence>
<dbReference type="EMBL" id="BPNN01000142">
    <property type="protein sequence ID" value="GJA65884.1"/>
    <property type="molecule type" value="Genomic_DNA"/>
</dbReference>
<sequence>MLNRNTAPFGVFWEASGWAASFRMRKLQLNIKGVMRTGLRGGRQYIFVLNPHSMSEKIIPQKNTCNLRVNHEIKMFIYHFWRIFIVRMHFYIPTGGW</sequence>
<dbReference type="Proteomes" id="UP000886934">
    <property type="component" value="Unassembled WGS sequence"/>
</dbReference>
<dbReference type="EMBL" id="BPNL01000108">
    <property type="protein sequence ID" value="GJA56886.1"/>
    <property type="molecule type" value="Genomic_DNA"/>
</dbReference>
<dbReference type="Proteomes" id="UP000887009">
    <property type="component" value="Unassembled WGS sequence"/>
</dbReference>
<proteinExistence type="predicted"/>